<dbReference type="Gene3D" id="3.10.620.30">
    <property type="match status" value="1"/>
</dbReference>
<sequence>MKDFLPAAAAATILLASCSTGDSFFSDDKAYKKTVLEDYRHRVELLDGYGATAVVEDPSLTPREKEMLQFLYAYMPMGDMINFPGEFYLQNIRLSEQARETFSWGKDIPDVIYRHFVVPVRANNEDIDGARTVFFKELAPRVKDLSMKDAILEVNHWCHEKVVYAPTDSRTRGPLSLVSSGAGRCGEESAFLVSALRSVGIPARQVYTPRWAHTDDNHAWVEAWADGQWHFLGACEPEPVLDLGWFNGSASRGMLMTTNVFGRYNGPEQVMGRTELVTEVNVTSNYAPTASVEVQVVDTDGKPVPDALVEFKVYNYSEFYSIAKKTSDKEGKASVSAGCGDALVWASDGARYGFGLAAFGKDKDIKVTLDHKAGDNFVSEVFIAPPAESGELPAVTEAQRAENTRRMAQEDSIRNAYISTFCTLEDGKAFAKENGLDPERTARFLADSKGNHADIKAFLTEAAGKGQAGKALELLGLIRPKDLSDTPKAILDDHLYNSVSSSGNILSPRVKMEQLSAYRSLLQKAIPEDLAAKFVSDPQNLVEWCRENLSMADEYCLRLVPTRPEGTWKSRISDKNSRDLFFVAVCRSLEIPAWVDAVSGKVRYMHEGKEHDVDFETPQPEPDAYGTAVLSYRPGKDVKEPRYSIHFTISKIEGGKLVLMNFDEGGTVDELFTSGARLEAGDYALVSGTRLDGGEVLSRISVFTVPENGKVTVDLVIPEKTGVNEVLGKADLGAQYTDGTGKTVTLEDFMDGGKCIIAVLGAGEEPTNHVLNDISVFKEDFEKSGMKILMVFADGENARRFKASDFPRLPGNIVLGTDMDGSVKASLLDGAGSSRSALPVVGVIDAGGDITFLSSGYMIGIGERLLRDFPDESGQ</sequence>
<feature type="domain" description="Transglutaminase-like" evidence="1">
    <location>
        <begin position="177"/>
        <end position="236"/>
    </location>
</feature>
<reference evidence="2" key="2">
    <citation type="journal article" date="2021" name="PeerJ">
        <title>Extensive microbial diversity within the chicken gut microbiome revealed by metagenomics and culture.</title>
        <authorList>
            <person name="Gilroy R."/>
            <person name="Ravi A."/>
            <person name="Getino M."/>
            <person name="Pursley I."/>
            <person name="Horton D.L."/>
            <person name="Alikhan N.F."/>
            <person name="Baker D."/>
            <person name="Gharbi K."/>
            <person name="Hall N."/>
            <person name="Watson M."/>
            <person name="Adriaenssens E.M."/>
            <person name="Foster-Nyarko E."/>
            <person name="Jarju S."/>
            <person name="Secka A."/>
            <person name="Antonio M."/>
            <person name="Oren A."/>
            <person name="Chaudhuri R.R."/>
            <person name="La Ragione R."/>
            <person name="Hildebrand F."/>
            <person name="Pallen M.J."/>
        </authorList>
    </citation>
    <scope>NUCLEOTIDE SEQUENCE</scope>
    <source>
        <strain evidence="2">B2-22910</strain>
    </source>
</reference>
<proteinExistence type="predicted"/>
<dbReference type="Proteomes" id="UP000823603">
    <property type="component" value="Unassembled WGS sequence"/>
</dbReference>
<name>A0A9D9IDA5_9BACT</name>
<dbReference type="AlphaFoldDB" id="A0A9D9IDA5"/>
<evidence type="ECO:0000259" key="1">
    <source>
        <dbReference type="SMART" id="SM00460"/>
    </source>
</evidence>
<dbReference type="Gene3D" id="2.60.40.1120">
    <property type="entry name" value="Carboxypeptidase-like, regulatory domain"/>
    <property type="match status" value="1"/>
</dbReference>
<dbReference type="EMBL" id="JADIMB010000002">
    <property type="protein sequence ID" value="MBO8470235.1"/>
    <property type="molecule type" value="Genomic_DNA"/>
</dbReference>
<comment type="caution">
    <text evidence="2">The sequence shown here is derived from an EMBL/GenBank/DDBJ whole genome shotgun (WGS) entry which is preliminary data.</text>
</comment>
<dbReference type="InterPro" id="IPR038765">
    <property type="entry name" value="Papain-like_cys_pep_sf"/>
</dbReference>
<gene>
    <name evidence="2" type="ORF">IAB82_00370</name>
</gene>
<dbReference type="PANTHER" id="PTHR35532">
    <property type="entry name" value="SIMILAR TO POLYHYDROXYALKANOATE DEPOLYMERASE"/>
    <property type="match status" value="1"/>
</dbReference>
<dbReference type="Pfam" id="PF01841">
    <property type="entry name" value="Transglut_core"/>
    <property type="match status" value="1"/>
</dbReference>
<dbReference type="InterPro" id="IPR002931">
    <property type="entry name" value="Transglutaminase-like"/>
</dbReference>
<dbReference type="SMART" id="SM00460">
    <property type="entry name" value="TGc"/>
    <property type="match status" value="1"/>
</dbReference>
<organism evidence="2 3">
    <name type="scientific">Candidatus Cryptobacteroides faecavium</name>
    <dbReference type="NCBI Taxonomy" id="2840762"/>
    <lineage>
        <taxon>Bacteria</taxon>
        <taxon>Pseudomonadati</taxon>
        <taxon>Bacteroidota</taxon>
        <taxon>Bacteroidia</taxon>
        <taxon>Bacteroidales</taxon>
        <taxon>Candidatus Cryptobacteroides</taxon>
    </lineage>
</organism>
<evidence type="ECO:0000313" key="2">
    <source>
        <dbReference type="EMBL" id="MBO8470235.1"/>
    </source>
</evidence>
<dbReference type="SUPFAM" id="SSF54001">
    <property type="entry name" value="Cysteine proteinases"/>
    <property type="match status" value="1"/>
</dbReference>
<dbReference type="PROSITE" id="PS51257">
    <property type="entry name" value="PROKAR_LIPOPROTEIN"/>
    <property type="match status" value="1"/>
</dbReference>
<dbReference type="PANTHER" id="PTHR35532:SF5">
    <property type="entry name" value="CARBOHYDRATE-BINDING DOMAIN-CONTAINING PROTEIN"/>
    <property type="match status" value="1"/>
</dbReference>
<evidence type="ECO:0000313" key="3">
    <source>
        <dbReference type="Proteomes" id="UP000823603"/>
    </source>
</evidence>
<reference evidence="2" key="1">
    <citation type="submission" date="2020-10" db="EMBL/GenBank/DDBJ databases">
        <authorList>
            <person name="Gilroy R."/>
        </authorList>
    </citation>
    <scope>NUCLEOTIDE SEQUENCE</scope>
    <source>
        <strain evidence="2">B2-22910</strain>
    </source>
</reference>
<accession>A0A9D9IDA5</accession>
<protein>
    <submittedName>
        <fullName evidence="2">Transglutaminase domain-containing protein</fullName>
    </submittedName>
</protein>